<keyword evidence="1" id="KW-0812">Transmembrane</keyword>
<accession>A0A8S1NQ52</accession>
<evidence type="ECO:0000313" key="2">
    <source>
        <dbReference type="EMBL" id="CAD8095427.1"/>
    </source>
</evidence>
<gene>
    <name evidence="2" type="ORF">PSON_ATCC_30995.1.T0640170</name>
</gene>
<dbReference type="AlphaFoldDB" id="A0A8S1NQ52"/>
<feature type="transmembrane region" description="Helical" evidence="1">
    <location>
        <begin position="844"/>
        <end position="865"/>
    </location>
</feature>
<keyword evidence="1" id="KW-0472">Membrane</keyword>
<sequence length="1114" mass="131814">MDLLSIKANNNILLNLKINLIMKHCLQKISYDTQNHTKPINHITQIAKQLIESENLNFQTQSHIIELLHDKIECMRLLVEENYMLQFNYLLGYIEKLLKIQNLLIKQYETFPCERTQCALGFFYTELLNDYLAANSLYSILAISDEKMKKIVLNQDVFNSKMIYLITEFNQKMRVKFSSFNADSFLGIPNECLANKSIDELIPPGISENHDEMIVDFLKNGKSKYLRQLQNNFLYYKYQQYMIEIDFAIETNLIKELNFIVFIQPTMSQIFSIILNLNLAIVCMSRAFIQELELQESIKLYLGMKITKILPSFPLSISDNHFVENADIYFDNQNVRHSSTSRGYPFYTSYQIITKKLNDRIAYYYVQFEYFKKNLANQVSSCSNSMYTSHHQILDYIQDDQINDICNETPIKIPIEDDVKRSNGQQIYEIQEGLCSEQSQIMNEFKFEQTNIKSTFRFNQTLLEQKFYYNVHQNPSKVSNHLNSQKYESYQNEEDEKNHNFDNVQSSQISAFQGLKRSEFYKKYDLYSKIKFQVGNSKYHKLFIFSFTLSIISQVIIQSIQIAKLNINLQLLATDIDLLQIKNLVYQPFESFLLTRWALFNYIQMQITGEITQQEFDYLIEFPKQNLNLGYDQLDSNLKTVLDRISTQGFFEDKSLEIYVYIYTGQGEKFNLTIRNSIQILLNYLYEIKMRYQIEGTIVSDSPYVYYSYKNYLSMKQEFSLLNEQILNNSITKSEQEQSQEELIFLIAIGIAFIQFCLSFNYFIQIQKQINKFYSIIFNMDTYFTFEDITRLKFISGRLNKNANALFKFQLNIDYREKEFQSKSLILNSKKKAIHRPYYLKQYFYYYLYFIFVLVLIIGNALLTYGECGEYLSKYPETAKFYKAISDVGTDIPTMYAQRDILYNIGIIAPFLNETERAQILQEIKDSLNRTDNFITIDFNLDNLIISTEFKKYYQKVQEENLCYYLPNYFSNKSESICPQIMDQNMERGLFGLLIYICNFISNDMAINHFTKKLQQSYLELEGAFLVSYIIKDINTYFHSDLETETQSYIDKISVHNVVILIFLCILILITLTKINNKLIYKLYLAQRIPYLMPIKTIVLNDGFERNLRQLMHN</sequence>
<comment type="caution">
    <text evidence="2">The sequence shown here is derived from an EMBL/GenBank/DDBJ whole genome shotgun (WGS) entry which is preliminary data.</text>
</comment>
<name>A0A8S1NQ52_9CILI</name>
<proteinExistence type="predicted"/>
<dbReference type="EMBL" id="CAJJDN010000064">
    <property type="protein sequence ID" value="CAD8095427.1"/>
    <property type="molecule type" value="Genomic_DNA"/>
</dbReference>
<evidence type="ECO:0000313" key="3">
    <source>
        <dbReference type="Proteomes" id="UP000692954"/>
    </source>
</evidence>
<evidence type="ECO:0000256" key="1">
    <source>
        <dbReference type="SAM" id="Phobius"/>
    </source>
</evidence>
<dbReference type="OrthoDB" id="301133at2759"/>
<keyword evidence="3" id="KW-1185">Reference proteome</keyword>
<organism evidence="2 3">
    <name type="scientific">Paramecium sonneborni</name>
    <dbReference type="NCBI Taxonomy" id="65129"/>
    <lineage>
        <taxon>Eukaryota</taxon>
        <taxon>Sar</taxon>
        <taxon>Alveolata</taxon>
        <taxon>Ciliophora</taxon>
        <taxon>Intramacronucleata</taxon>
        <taxon>Oligohymenophorea</taxon>
        <taxon>Peniculida</taxon>
        <taxon>Parameciidae</taxon>
        <taxon>Paramecium</taxon>
    </lineage>
</organism>
<dbReference type="Proteomes" id="UP000692954">
    <property type="component" value="Unassembled WGS sequence"/>
</dbReference>
<evidence type="ECO:0008006" key="4">
    <source>
        <dbReference type="Google" id="ProtNLM"/>
    </source>
</evidence>
<feature type="transmembrane region" description="Helical" evidence="1">
    <location>
        <begin position="1053"/>
        <end position="1072"/>
    </location>
</feature>
<feature type="transmembrane region" description="Helical" evidence="1">
    <location>
        <begin position="743"/>
        <end position="764"/>
    </location>
</feature>
<keyword evidence="1" id="KW-1133">Transmembrane helix</keyword>
<reference evidence="2" key="1">
    <citation type="submission" date="2021-01" db="EMBL/GenBank/DDBJ databases">
        <authorList>
            <consortium name="Genoscope - CEA"/>
            <person name="William W."/>
        </authorList>
    </citation>
    <scope>NUCLEOTIDE SEQUENCE</scope>
</reference>
<protein>
    <recommendedName>
        <fullName evidence="4">Transmembrane protein</fullName>
    </recommendedName>
</protein>